<feature type="region of interest" description="Disordered" evidence="1">
    <location>
        <begin position="61"/>
        <end position="106"/>
    </location>
</feature>
<keyword evidence="3" id="KW-1185">Reference proteome</keyword>
<gene>
    <name evidence="2" type="ORF">AMECASPLE_002878</name>
</gene>
<evidence type="ECO:0000256" key="1">
    <source>
        <dbReference type="SAM" id="MobiDB-lite"/>
    </source>
</evidence>
<proteinExistence type="predicted"/>
<evidence type="ECO:0000313" key="2">
    <source>
        <dbReference type="EMBL" id="MEQ2278798.1"/>
    </source>
</evidence>
<organism evidence="2 3">
    <name type="scientific">Ameca splendens</name>
    <dbReference type="NCBI Taxonomy" id="208324"/>
    <lineage>
        <taxon>Eukaryota</taxon>
        <taxon>Metazoa</taxon>
        <taxon>Chordata</taxon>
        <taxon>Craniata</taxon>
        <taxon>Vertebrata</taxon>
        <taxon>Euteleostomi</taxon>
        <taxon>Actinopterygii</taxon>
        <taxon>Neopterygii</taxon>
        <taxon>Teleostei</taxon>
        <taxon>Neoteleostei</taxon>
        <taxon>Acanthomorphata</taxon>
        <taxon>Ovalentaria</taxon>
        <taxon>Atherinomorphae</taxon>
        <taxon>Cyprinodontiformes</taxon>
        <taxon>Goodeidae</taxon>
        <taxon>Ameca</taxon>
    </lineage>
</organism>
<sequence length="125" mass="12752">MREVVKHTGGLHTQLSIELRFIDSLKTDGQVFCSGYAVPVVGVLVTVSCPGGYFVPQRGTAGPQTGSWADGTTPESYHHPDAAPGVGVGTIQSSSVSGVSGEPRDVDAGGVVQLSINKASSLAPC</sequence>
<dbReference type="Proteomes" id="UP001469553">
    <property type="component" value="Unassembled WGS sequence"/>
</dbReference>
<evidence type="ECO:0000313" key="3">
    <source>
        <dbReference type="Proteomes" id="UP001469553"/>
    </source>
</evidence>
<dbReference type="EMBL" id="JAHRIP010000109">
    <property type="protein sequence ID" value="MEQ2278798.1"/>
    <property type="molecule type" value="Genomic_DNA"/>
</dbReference>
<comment type="caution">
    <text evidence="2">The sequence shown here is derived from an EMBL/GenBank/DDBJ whole genome shotgun (WGS) entry which is preliminary data.</text>
</comment>
<name>A0ABV0XBH2_9TELE</name>
<accession>A0ABV0XBH2</accession>
<protein>
    <submittedName>
        <fullName evidence="2">Uncharacterized protein</fullName>
    </submittedName>
</protein>
<reference evidence="2 3" key="1">
    <citation type="submission" date="2021-06" db="EMBL/GenBank/DDBJ databases">
        <authorList>
            <person name="Palmer J.M."/>
        </authorList>
    </citation>
    <scope>NUCLEOTIDE SEQUENCE [LARGE SCALE GENOMIC DNA]</scope>
    <source>
        <strain evidence="2 3">AS_MEX2019</strain>
        <tissue evidence="2">Muscle</tissue>
    </source>
</reference>